<protein>
    <submittedName>
        <fullName evidence="2">Enoyl-CoA hydratase/isomerase family protein</fullName>
    </submittedName>
</protein>
<dbReference type="InterPro" id="IPR045004">
    <property type="entry name" value="ECH_dom"/>
</dbReference>
<dbReference type="Pfam" id="PF16113">
    <property type="entry name" value="ECH_2"/>
    <property type="match status" value="1"/>
</dbReference>
<proteinExistence type="predicted"/>
<evidence type="ECO:0000259" key="1">
    <source>
        <dbReference type="Pfam" id="PF16113"/>
    </source>
</evidence>
<reference evidence="3" key="1">
    <citation type="journal article" date="2019" name="Int. J. Syst. Evol. Microbiol.">
        <title>The Global Catalogue of Microorganisms (GCM) 10K type strain sequencing project: providing services to taxonomists for standard genome sequencing and annotation.</title>
        <authorList>
            <consortium name="The Broad Institute Genomics Platform"/>
            <consortium name="The Broad Institute Genome Sequencing Center for Infectious Disease"/>
            <person name="Wu L."/>
            <person name="Ma J."/>
        </authorList>
    </citation>
    <scope>NUCLEOTIDE SEQUENCE [LARGE SCALE GENOMIC DNA]</scope>
    <source>
        <strain evidence="3">TBRC 1276</strain>
    </source>
</reference>
<comment type="caution">
    <text evidence="2">The sequence shown here is derived from an EMBL/GenBank/DDBJ whole genome shotgun (WGS) entry which is preliminary data.</text>
</comment>
<accession>A0ABV8G006</accession>
<evidence type="ECO:0000313" key="3">
    <source>
        <dbReference type="Proteomes" id="UP001595851"/>
    </source>
</evidence>
<keyword evidence="3" id="KW-1185">Reference proteome</keyword>
<organism evidence="2 3">
    <name type="scientific">Nonomuraea purpurea</name>
    <dbReference type="NCBI Taxonomy" id="1849276"/>
    <lineage>
        <taxon>Bacteria</taxon>
        <taxon>Bacillati</taxon>
        <taxon>Actinomycetota</taxon>
        <taxon>Actinomycetes</taxon>
        <taxon>Streptosporangiales</taxon>
        <taxon>Streptosporangiaceae</taxon>
        <taxon>Nonomuraea</taxon>
    </lineage>
</organism>
<dbReference type="EMBL" id="JBHSBI010000004">
    <property type="protein sequence ID" value="MFC4007355.1"/>
    <property type="molecule type" value="Genomic_DNA"/>
</dbReference>
<sequence length="86" mass="8855">MTGEPPAITTVHDGVARLTLNNPRRKNAITLEMAGLIEDFCARVHADDSIGAVLVDAAGGYFCSGADTRDLAAASDDPAAPESVAE</sequence>
<dbReference type="Gene3D" id="3.90.226.10">
    <property type="entry name" value="2-enoyl-CoA Hydratase, Chain A, domain 1"/>
    <property type="match status" value="1"/>
</dbReference>
<dbReference type="RefSeq" id="WP_379527485.1">
    <property type="nucleotide sequence ID" value="NZ_JBHSBI010000004.1"/>
</dbReference>
<dbReference type="InterPro" id="IPR029045">
    <property type="entry name" value="ClpP/crotonase-like_dom_sf"/>
</dbReference>
<dbReference type="SUPFAM" id="SSF52096">
    <property type="entry name" value="ClpP/crotonase"/>
    <property type="match status" value="1"/>
</dbReference>
<gene>
    <name evidence="2" type="ORF">ACFOY2_08985</name>
</gene>
<feature type="domain" description="Enoyl-CoA hydratase/isomerase" evidence="1">
    <location>
        <begin position="16"/>
        <end position="77"/>
    </location>
</feature>
<dbReference type="Proteomes" id="UP001595851">
    <property type="component" value="Unassembled WGS sequence"/>
</dbReference>
<name>A0ABV8G006_9ACTN</name>
<evidence type="ECO:0000313" key="2">
    <source>
        <dbReference type="EMBL" id="MFC4007355.1"/>
    </source>
</evidence>
<dbReference type="CDD" id="cd06558">
    <property type="entry name" value="crotonase-like"/>
    <property type="match status" value="1"/>
</dbReference>